<feature type="region of interest" description="Disordered" evidence="1">
    <location>
        <begin position="119"/>
        <end position="151"/>
    </location>
</feature>
<dbReference type="SUPFAM" id="SSF51206">
    <property type="entry name" value="cAMP-binding domain-like"/>
    <property type="match status" value="1"/>
</dbReference>
<keyword evidence="4" id="KW-1185">Reference proteome</keyword>
<gene>
    <name evidence="3" type="ORF">PPERSA_10306</name>
</gene>
<feature type="transmembrane region" description="Helical" evidence="2">
    <location>
        <begin position="156"/>
        <end position="173"/>
    </location>
</feature>
<evidence type="ECO:0000313" key="4">
    <source>
        <dbReference type="Proteomes" id="UP000054937"/>
    </source>
</evidence>
<evidence type="ECO:0000256" key="1">
    <source>
        <dbReference type="SAM" id="MobiDB-lite"/>
    </source>
</evidence>
<sequence>MSENINQQQQLKDNNNLVQQSYNQNDSKISLLLDDKNSNNFCSKFDFSHHIFFNNKNKAIQKDNQIESEGETILTPERQKIQLNQNKNYKCIDRKTNPQIQKDCKLQLQEQKENKIKIKLKQRQPNEQQITNKENLSSTNGDYSNKKESPNMPRQTAILCHLIGLLWHTLAIIESDYFDYTWLDQEHIKDEEWAVRYIFSFYWAAKTIMLVGPSSSNYLEVIFTSLTLFATVGVFAFILGSVSQILEDLNKDRELYLKDQKVINKYMRNNNISKQLQSKIRNYLDYHYKCNQQINLNKEVTFLIKKLPEILQEDFNGIQIQKKNLN</sequence>
<keyword evidence="2" id="KW-0472">Membrane</keyword>
<accession>A0A0V0R081</accession>
<dbReference type="EMBL" id="LDAU01000078">
    <property type="protein sequence ID" value="KRX07918.1"/>
    <property type="molecule type" value="Genomic_DNA"/>
</dbReference>
<evidence type="ECO:0000256" key="2">
    <source>
        <dbReference type="SAM" id="Phobius"/>
    </source>
</evidence>
<dbReference type="OrthoDB" id="421226at2759"/>
<dbReference type="Proteomes" id="UP000054937">
    <property type="component" value="Unassembled WGS sequence"/>
</dbReference>
<dbReference type="GO" id="GO:0005249">
    <property type="term" value="F:voltage-gated potassium channel activity"/>
    <property type="evidence" value="ECO:0007669"/>
    <property type="project" value="TreeGrafter"/>
</dbReference>
<protein>
    <submittedName>
        <fullName evidence="3">Cyclic nucleotide-binding protein</fullName>
    </submittedName>
</protein>
<name>A0A0V0R081_PSEPJ</name>
<dbReference type="InterPro" id="IPR018490">
    <property type="entry name" value="cNMP-bd_dom_sf"/>
</dbReference>
<dbReference type="GO" id="GO:0035725">
    <property type="term" value="P:sodium ion transmembrane transport"/>
    <property type="evidence" value="ECO:0007669"/>
    <property type="project" value="TreeGrafter"/>
</dbReference>
<organism evidence="3 4">
    <name type="scientific">Pseudocohnilembus persalinus</name>
    <name type="common">Ciliate</name>
    <dbReference type="NCBI Taxonomy" id="266149"/>
    <lineage>
        <taxon>Eukaryota</taxon>
        <taxon>Sar</taxon>
        <taxon>Alveolata</taxon>
        <taxon>Ciliophora</taxon>
        <taxon>Intramacronucleata</taxon>
        <taxon>Oligohymenophorea</taxon>
        <taxon>Scuticociliatia</taxon>
        <taxon>Philasterida</taxon>
        <taxon>Pseudocohnilembidae</taxon>
        <taxon>Pseudocohnilembus</taxon>
    </lineage>
</organism>
<evidence type="ECO:0000313" key="3">
    <source>
        <dbReference type="EMBL" id="KRX07918.1"/>
    </source>
</evidence>
<keyword evidence="2" id="KW-0812">Transmembrane</keyword>
<dbReference type="PANTHER" id="PTHR45689:SF5">
    <property type="entry name" value="I[[H]] CHANNEL, ISOFORM E"/>
    <property type="match status" value="1"/>
</dbReference>
<dbReference type="Gene3D" id="1.10.287.70">
    <property type="match status" value="1"/>
</dbReference>
<dbReference type="GO" id="GO:0098855">
    <property type="term" value="C:HCN channel complex"/>
    <property type="evidence" value="ECO:0007669"/>
    <property type="project" value="TreeGrafter"/>
</dbReference>
<comment type="caution">
    <text evidence="3">The sequence shown here is derived from an EMBL/GenBank/DDBJ whole genome shotgun (WGS) entry which is preliminary data.</text>
</comment>
<feature type="compositionally biased region" description="Polar residues" evidence="1">
    <location>
        <begin position="123"/>
        <end position="143"/>
    </location>
</feature>
<dbReference type="AlphaFoldDB" id="A0A0V0R081"/>
<keyword evidence="2" id="KW-1133">Transmembrane helix</keyword>
<dbReference type="PANTHER" id="PTHR45689">
    <property type="entry name" value="I[[H]] CHANNEL, ISOFORM E"/>
    <property type="match status" value="1"/>
</dbReference>
<proteinExistence type="predicted"/>
<feature type="transmembrane region" description="Helical" evidence="2">
    <location>
        <begin position="218"/>
        <end position="239"/>
    </location>
</feature>
<dbReference type="GO" id="GO:0003254">
    <property type="term" value="P:regulation of membrane depolarization"/>
    <property type="evidence" value="ECO:0007669"/>
    <property type="project" value="TreeGrafter"/>
</dbReference>
<reference evidence="3 4" key="1">
    <citation type="journal article" date="2015" name="Sci. Rep.">
        <title>Genome of the facultative scuticociliatosis pathogen Pseudocohnilembus persalinus provides insight into its virulence through horizontal gene transfer.</title>
        <authorList>
            <person name="Xiong J."/>
            <person name="Wang G."/>
            <person name="Cheng J."/>
            <person name="Tian M."/>
            <person name="Pan X."/>
            <person name="Warren A."/>
            <person name="Jiang C."/>
            <person name="Yuan D."/>
            <person name="Miao W."/>
        </authorList>
    </citation>
    <scope>NUCLEOTIDE SEQUENCE [LARGE SCALE GENOMIC DNA]</scope>
    <source>
        <strain evidence="3">36N120E</strain>
    </source>
</reference>
<dbReference type="SUPFAM" id="SSF81324">
    <property type="entry name" value="Voltage-gated potassium channels"/>
    <property type="match status" value="1"/>
</dbReference>
<dbReference type="InParanoid" id="A0A0V0R081"/>
<dbReference type="Gene3D" id="1.10.287.630">
    <property type="entry name" value="Helix hairpin bin"/>
    <property type="match status" value="1"/>
</dbReference>
<dbReference type="InterPro" id="IPR051413">
    <property type="entry name" value="K/Na_HCN_channel"/>
</dbReference>